<dbReference type="RefSeq" id="WP_272139878.1">
    <property type="nucleotide sequence ID" value="NZ_JAQLOI010000003.1"/>
</dbReference>
<dbReference type="Pfam" id="PF01323">
    <property type="entry name" value="DSBA"/>
    <property type="match status" value="1"/>
</dbReference>
<dbReference type="InterPro" id="IPR023205">
    <property type="entry name" value="DsbA/DsbL"/>
</dbReference>
<dbReference type="InterPro" id="IPR017937">
    <property type="entry name" value="Thioredoxin_CS"/>
</dbReference>
<proteinExistence type="inferred from homology"/>
<dbReference type="EMBL" id="JAQLOI010000003">
    <property type="protein sequence ID" value="MDB1125822.1"/>
    <property type="molecule type" value="Genomic_DNA"/>
</dbReference>
<name>A0ABT4YWQ3_9VIBR</name>
<evidence type="ECO:0000313" key="10">
    <source>
        <dbReference type="EMBL" id="MDB1125822.1"/>
    </source>
</evidence>
<organism evidence="10 11">
    <name type="scientific">Vibrio algarum</name>
    <dbReference type="NCBI Taxonomy" id="3020714"/>
    <lineage>
        <taxon>Bacteria</taxon>
        <taxon>Pseudomonadati</taxon>
        <taxon>Pseudomonadota</taxon>
        <taxon>Gammaproteobacteria</taxon>
        <taxon>Vibrionales</taxon>
        <taxon>Vibrionaceae</taxon>
        <taxon>Vibrio</taxon>
    </lineage>
</organism>
<evidence type="ECO:0000256" key="2">
    <source>
        <dbReference type="ARBA" id="ARBA00005791"/>
    </source>
</evidence>
<dbReference type="SUPFAM" id="SSF52833">
    <property type="entry name" value="Thioredoxin-like"/>
    <property type="match status" value="1"/>
</dbReference>
<dbReference type="Gene3D" id="3.40.30.10">
    <property type="entry name" value="Glutaredoxin"/>
    <property type="match status" value="1"/>
</dbReference>
<dbReference type="PIRSF" id="PIRSF001488">
    <property type="entry name" value="Tdi_protein"/>
    <property type="match status" value="1"/>
</dbReference>
<keyword evidence="4 7" id="KW-0574">Periplasm</keyword>
<evidence type="ECO:0000256" key="5">
    <source>
        <dbReference type="ARBA" id="ARBA00023157"/>
    </source>
</evidence>
<dbReference type="PROSITE" id="PS00194">
    <property type="entry name" value="THIOREDOXIN_1"/>
    <property type="match status" value="1"/>
</dbReference>
<protein>
    <recommendedName>
        <fullName evidence="7">Thiol:disulfide interchange protein</fullName>
    </recommendedName>
</protein>
<evidence type="ECO:0000259" key="9">
    <source>
        <dbReference type="PROSITE" id="PS51352"/>
    </source>
</evidence>
<dbReference type="Proteomes" id="UP001210678">
    <property type="component" value="Unassembled WGS sequence"/>
</dbReference>
<evidence type="ECO:0000256" key="3">
    <source>
        <dbReference type="ARBA" id="ARBA00022729"/>
    </source>
</evidence>
<sequence length="199" mass="22313">MRKFILLVATTLLSMSAFSADFSEGKHYTVLEASKSSTPTVTEFFSFYCPHCYGFEPVMEGLKDELPNGAKFQKVHVSFMGNSMAIPMAKAYATMVALKVEDQVVMPMFKQIHDFKNAPSNVSELRQIFVDNGVSGEKFDSTFNGFAVDSMQKRFDKQFKATGLTGVPGVVVNNKYIVKADEIKTIDEYYQLVNYLLTL</sequence>
<keyword evidence="5 7" id="KW-1015">Disulfide bond</keyword>
<dbReference type="CDD" id="cd03019">
    <property type="entry name" value="DsbA_DsbA"/>
    <property type="match status" value="1"/>
</dbReference>
<comment type="similarity">
    <text evidence="2">Belongs to the thioredoxin family. DsbA subfamily.</text>
</comment>
<reference evidence="10 11" key="1">
    <citation type="submission" date="2023-01" db="EMBL/GenBank/DDBJ databases">
        <title>Vibrio sp. KJ40-1 sp.nov, isolated from marine algae.</title>
        <authorList>
            <person name="Butt M."/>
            <person name="Kim J.M.J."/>
            <person name="Jeon C.O.C."/>
        </authorList>
    </citation>
    <scope>NUCLEOTIDE SEQUENCE [LARGE SCALE GENOMIC DNA]</scope>
    <source>
        <strain evidence="10 11">KJ40-1</strain>
    </source>
</reference>
<dbReference type="InterPro" id="IPR013766">
    <property type="entry name" value="Thioredoxin_domain"/>
</dbReference>
<evidence type="ECO:0000313" key="11">
    <source>
        <dbReference type="Proteomes" id="UP001210678"/>
    </source>
</evidence>
<dbReference type="PANTHER" id="PTHR35891">
    <property type="entry name" value="THIOL:DISULFIDE INTERCHANGE PROTEIN DSBA"/>
    <property type="match status" value="1"/>
</dbReference>
<evidence type="ECO:0000256" key="1">
    <source>
        <dbReference type="ARBA" id="ARBA00004418"/>
    </source>
</evidence>
<keyword evidence="11" id="KW-1185">Reference proteome</keyword>
<evidence type="ECO:0000256" key="4">
    <source>
        <dbReference type="ARBA" id="ARBA00022764"/>
    </source>
</evidence>
<feature type="signal peptide" evidence="8">
    <location>
        <begin position="1"/>
        <end position="19"/>
    </location>
</feature>
<gene>
    <name evidence="10" type="ORF">PGX00_20020</name>
</gene>
<feature type="chain" id="PRO_5046586504" description="Thiol:disulfide interchange protein" evidence="8">
    <location>
        <begin position="20"/>
        <end position="199"/>
    </location>
</feature>
<evidence type="ECO:0000256" key="8">
    <source>
        <dbReference type="SAM" id="SignalP"/>
    </source>
</evidence>
<dbReference type="InterPro" id="IPR050824">
    <property type="entry name" value="Thiol_disulfide_DsbA"/>
</dbReference>
<dbReference type="InterPro" id="IPR001853">
    <property type="entry name" value="DSBA-like_thioredoxin_dom"/>
</dbReference>
<comment type="caution">
    <text evidence="10">The sequence shown here is derived from an EMBL/GenBank/DDBJ whole genome shotgun (WGS) entry which is preliminary data.</text>
</comment>
<dbReference type="InterPro" id="IPR036249">
    <property type="entry name" value="Thioredoxin-like_sf"/>
</dbReference>
<comment type="subcellular location">
    <subcellularLocation>
        <location evidence="1 7">Periplasm</location>
    </subcellularLocation>
</comment>
<dbReference type="PANTHER" id="PTHR35891:SF2">
    <property type="entry name" value="THIOL:DISULFIDE INTERCHANGE PROTEIN DSBA"/>
    <property type="match status" value="1"/>
</dbReference>
<dbReference type="PROSITE" id="PS51352">
    <property type="entry name" value="THIOREDOXIN_2"/>
    <property type="match status" value="1"/>
</dbReference>
<accession>A0ABT4YWQ3</accession>
<feature type="domain" description="Thioredoxin" evidence="9">
    <location>
        <begin position="9"/>
        <end position="198"/>
    </location>
</feature>
<evidence type="ECO:0000256" key="7">
    <source>
        <dbReference type="PIRNR" id="PIRNR001488"/>
    </source>
</evidence>
<keyword evidence="6" id="KW-0676">Redox-active center</keyword>
<keyword evidence="3 8" id="KW-0732">Signal</keyword>
<evidence type="ECO:0000256" key="6">
    <source>
        <dbReference type="ARBA" id="ARBA00023284"/>
    </source>
</evidence>